<dbReference type="InterPro" id="IPR050312">
    <property type="entry name" value="IolE/XylAMocC-like"/>
</dbReference>
<dbReference type="SUPFAM" id="SSF51658">
    <property type="entry name" value="Xylose isomerase-like"/>
    <property type="match status" value="1"/>
</dbReference>
<accession>A0A1M7KTZ7</accession>
<dbReference type="Proteomes" id="UP000184184">
    <property type="component" value="Unassembled WGS sequence"/>
</dbReference>
<dbReference type="EMBL" id="FRCZ01000001">
    <property type="protein sequence ID" value="SHM69050.1"/>
    <property type="molecule type" value="Genomic_DNA"/>
</dbReference>
<dbReference type="InterPro" id="IPR013022">
    <property type="entry name" value="Xyl_isomerase-like_TIM-brl"/>
</dbReference>
<dbReference type="PANTHER" id="PTHR12110">
    <property type="entry name" value="HYDROXYPYRUVATE ISOMERASE"/>
    <property type="match status" value="1"/>
</dbReference>
<keyword evidence="3" id="KW-1185">Reference proteome</keyword>
<evidence type="ECO:0000313" key="2">
    <source>
        <dbReference type="EMBL" id="SHM69050.1"/>
    </source>
</evidence>
<dbReference type="InterPro" id="IPR036237">
    <property type="entry name" value="Xyl_isomerase-like_sf"/>
</dbReference>
<dbReference type="AlphaFoldDB" id="A0A1M7KTZ7"/>
<dbReference type="GO" id="GO:0016853">
    <property type="term" value="F:isomerase activity"/>
    <property type="evidence" value="ECO:0007669"/>
    <property type="project" value="UniProtKB-KW"/>
</dbReference>
<gene>
    <name evidence="2" type="ORF">SAMN05216179_0844</name>
</gene>
<dbReference type="OrthoDB" id="2063291at2"/>
<dbReference type="Pfam" id="PF01261">
    <property type="entry name" value="AP_endonuc_2"/>
    <property type="match status" value="1"/>
</dbReference>
<keyword evidence="2" id="KW-0413">Isomerase</keyword>
<dbReference type="PANTHER" id="PTHR12110:SF21">
    <property type="entry name" value="XYLOSE ISOMERASE-LIKE TIM BARREL DOMAIN-CONTAINING PROTEIN"/>
    <property type="match status" value="1"/>
</dbReference>
<protein>
    <submittedName>
        <fullName evidence="2">Sugar phosphate isomerase/epimerase</fullName>
    </submittedName>
</protein>
<feature type="domain" description="Xylose isomerase-like TIM barrel" evidence="1">
    <location>
        <begin position="50"/>
        <end position="275"/>
    </location>
</feature>
<evidence type="ECO:0000313" key="3">
    <source>
        <dbReference type="Proteomes" id="UP000184184"/>
    </source>
</evidence>
<dbReference type="STRING" id="1027249.SAMN05216179_0844"/>
<dbReference type="RefSeq" id="WP_073199913.1">
    <property type="nucleotide sequence ID" value="NZ_FRCZ01000001.1"/>
</dbReference>
<name>A0A1M7KTZ7_9BACI</name>
<reference evidence="2 3" key="1">
    <citation type="submission" date="2016-11" db="EMBL/GenBank/DDBJ databases">
        <authorList>
            <person name="Jaros S."/>
            <person name="Januszkiewicz K."/>
            <person name="Wedrychowicz H."/>
        </authorList>
    </citation>
    <scope>NUCLEOTIDE SEQUENCE [LARGE SCALE GENOMIC DNA]</scope>
    <source>
        <strain evidence="2 3">CGMCC 1.10681</strain>
    </source>
</reference>
<proteinExistence type="predicted"/>
<organism evidence="2 3">
    <name type="scientific">Gracilibacillus kekensis</name>
    <dbReference type="NCBI Taxonomy" id="1027249"/>
    <lineage>
        <taxon>Bacteria</taxon>
        <taxon>Bacillati</taxon>
        <taxon>Bacillota</taxon>
        <taxon>Bacilli</taxon>
        <taxon>Bacillales</taxon>
        <taxon>Bacillaceae</taxon>
        <taxon>Gracilibacillus</taxon>
    </lineage>
</organism>
<sequence length="284" mass="32422">MKLNLGIRGHDIDYQDPNQIAKTIAAKGLGVAQLALAKSFPTIPTNTGSLSPGFAKYMRNAFRQNQVDIAVLGCYINMIHPDQEKRKLLLDRFKEHIRFARDFGCSIVGSETGNVNEKMGYTENNFTEEAFRKVVDSVRELTTEAEKWGIIVGIEGGINHPIHTPEKMKRLLDEVNSNHLQVIFDPANFMSMENYQNQEGVLQESFQLFGDRIVAIHAKDFVIEDNWIKMVPVGKGLLRYDLLFTWLKKHKPFIEVLLENTKEPFIDESIDYLNKQYEKANDGS</sequence>
<evidence type="ECO:0000259" key="1">
    <source>
        <dbReference type="Pfam" id="PF01261"/>
    </source>
</evidence>
<dbReference type="Gene3D" id="3.20.20.150">
    <property type="entry name" value="Divalent-metal-dependent TIM barrel enzymes"/>
    <property type="match status" value="1"/>
</dbReference>